<sequence length="256" mass="28854">MSHVTQQQREQYRTQGYFILEGVIPQDQLDGLRSECDRLVLETDREMEAKGITSYGISHYKQRYFIANRGKESDVIAAFLFSALMADVAKATLGDNVWLFHEQYVVKAPEVGTKFAWHQDSGYIGHYHTPYLSCWCALDNMTLENGTIYVLPYDRAGMTPDDLFDHTVEAETNDKIGYKGDDPGIPAIVPAGSIVVFSSRTFHRSGTNVSKNIRRSFLAQYSKEIIMNKDGTAPWGQDVPFIQDGQQVRRGLAVLA</sequence>
<keyword evidence="1" id="KW-0223">Dioxygenase</keyword>
<dbReference type="GO" id="GO:0016706">
    <property type="term" value="F:2-oxoglutarate-dependent dioxygenase activity"/>
    <property type="evidence" value="ECO:0007669"/>
    <property type="project" value="UniProtKB-ARBA"/>
</dbReference>
<keyword evidence="1" id="KW-0560">Oxidoreductase</keyword>
<protein>
    <submittedName>
        <fullName evidence="1">Phytanoyl-CoA dioxygenase family protein</fullName>
    </submittedName>
</protein>
<dbReference type="EMBL" id="VXPY01000013">
    <property type="protein sequence ID" value="MYD89119.1"/>
    <property type="molecule type" value="Genomic_DNA"/>
</dbReference>
<dbReference type="AlphaFoldDB" id="A0A6B1DN16"/>
<organism evidence="1">
    <name type="scientific">Caldilineaceae bacterium SB0662_bin_9</name>
    <dbReference type="NCBI Taxonomy" id="2605258"/>
    <lineage>
        <taxon>Bacteria</taxon>
        <taxon>Bacillati</taxon>
        <taxon>Chloroflexota</taxon>
        <taxon>Caldilineae</taxon>
        <taxon>Caldilineales</taxon>
        <taxon>Caldilineaceae</taxon>
    </lineage>
</organism>
<reference evidence="1" key="1">
    <citation type="submission" date="2019-09" db="EMBL/GenBank/DDBJ databases">
        <title>Characterisation of the sponge microbiome using genome-centric metagenomics.</title>
        <authorList>
            <person name="Engelberts J.P."/>
            <person name="Robbins S.J."/>
            <person name="De Goeij J.M."/>
            <person name="Aranda M."/>
            <person name="Bell S.C."/>
            <person name="Webster N.S."/>
        </authorList>
    </citation>
    <scope>NUCLEOTIDE SEQUENCE</scope>
    <source>
        <strain evidence="1">SB0662_bin_9</strain>
    </source>
</reference>
<gene>
    <name evidence="1" type="ORF">F4Y08_02100</name>
</gene>
<comment type="caution">
    <text evidence="1">The sequence shown here is derived from an EMBL/GenBank/DDBJ whole genome shotgun (WGS) entry which is preliminary data.</text>
</comment>
<dbReference type="PANTHER" id="PTHR20883:SF46">
    <property type="entry name" value="PHYTANOYL-COA HYDROXYLASE"/>
    <property type="match status" value="1"/>
</dbReference>
<dbReference type="SUPFAM" id="SSF51197">
    <property type="entry name" value="Clavaminate synthase-like"/>
    <property type="match status" value="1"/>
</dbReference>
<dbReference type="GO" id="GO:0005506">
    <property type="term" value="F:iron ion binding"/>
    <property type="evidence" value="ECO:0007669"/>
    <property type="project" value="UniProtKB-ARBA"/>
</dbReference>
<evidence type="ECO:0000313" key="1">
    <source>
        <dbReference type="EMBL" id="MYD89119.1"/>
    </source>
</evidence>
<proteinExistence type="predicted"/>
<name>A0A6B1DN16_9CHLR</name>
<accession>A0A6B1DN16</accession>
<dbReference type="Gene3D" id="2.60.120.620">
    <property type="entry name" value="q2cbj1_9rhob like domain"/>
    <property type="match status" value="1"/>
</dbReference>
<dbReference type="Pfam" id="PF05721">
    <property type="entry name" value="PhyH"/>
    <property type="match status" value="1"/>
</dbReference>
<dbReference type="InterPro" id="IPR008775">
    <property type="entry name" value="Phytyl_CoA_dOase-like"/>
</dbReference>
<dbReference type="PANTHER" id="PTHR20883">
    <property type="entry name" value="PHYTANOYL-COA DIOXYGENASE DOMAIN CONTAINING 1"/>
    <property type="match status" value="1"/>
</dbReference>